<evidence type="ECO:0000313" key="3">
    <source>
        <dbReference type="EMBL" id="OUT08769.1"/>
    </source>
</evidence>
<evidence type="ECO:0000256" key="1">
    <source>
        <dbReference type="SAM" id="Phobius"/>
    </source>
</evidence>
<feature type="transmembrane region" description="Helical" evidence="1">
    <location>
        <begin position="63"/>
        <end position="81"/>
    </location>
</feature>
<dbReference type="EMBL" id="NDYN01000001">
    <property type="protein sequence ID" value="OUT08769.1"/>
    <property type="molecule type" value="Genomic_DNA"/>
</dbReference>
<organism evidence="3 4">
    <name type="scientific">Campylobacter concisus</name>
    <dbReference type="NCBI Taxonomy" id="199"/>
    <lineage>
        <taxon>Bacteria</taxon>
        <taxon>Pseudomonadati</taxon>
        <taxon>Campylobacterota</taxon>
        <taxon>Epsilonproteobacteria</taxon>
        <taxon>Campylobacterales</taxon>
        <taxon>Campylobacteraceae</taxon>
        <taxon>Campylobacter</taxon>
    </lineage>
</organism>
<feature type="transmembrane region" description="Helical" evidence="1">
    <location>
        <begin position="39"/>
        <end position="56"/>
    </location>
</feature>
<feature type="transmembrane region" description="Helical" evidence="1">
    <location>
        <begin position="87"/>
        <end position="108"/>
    </location>
</feature>
<dbReference type="PANTHER" id="PTHR28008:SF1">
    <property type="entry name" value="DOMAIN PROTEIN, PUTATIVE (AFU_ORTHOLOGUE AFUA_3G10980)-RELATED"/>
    <property type="match status" value="1"/>
</dbReference>
<gene>
    <name evidence="3" type="ORF">B9N65_00040</name>
</gene>
<accession>A0A1Y5MJX9</accession>
<dbReference type="AlphaFoldDB" id="A0A1Y5MJX9"/>
<keyword evidence="1" id="KW-0472">Membrane</keyword>
<keyword evidence="1" id="KW-0812">Transmembrane</keyword>
<dbReference type="RefSeq" id="WP_087582293.1">
    <property type="nucleotide sequence ID" value="NZ_JAAKZD010000019.1"/>
</dbReference>
<comment type="caution">
    <text evidence="3">The sequence shown here is derived from an EMBL/GenBank/DDBJ whole genome shotgun (WGS) entry which is preliminary data.</text>
</comment>
<evidence type="ECO:0000259" key="2">
    <source>
        <dbReference type="Pfam" id="PF04892"/>
    </source>
</evidence>
<reference evidence="3 4" key="1">
    <citation type="submission" date="2017-04" db="EMBL/GenBank/DDBJ databases">
        <title>Complete genome of Campylobacter concisus ATCC 33237T and draft genomes for an additional eight well characterized C. concisus strains.</title>
        <authorList>
            <person name="Cornelius A.J."/>
            <person name="Miller W.G."/>
            <person name="Lastovica A.J."/>
            <person name="On S.L."/>
            <person name="French N.P."/>
            <person name="Vandenberg O."/>
            <person name="Biggs P.J."/>
        </authorList>
    </citation>
    <scope>NUCLEOTIDE SEQUENCE [LARGE SCALE GENOMIC DNA]</scope>
    <source>
        <strain evidence="3 4">CCUG 19995</strain>
    </source>
</reference>
<feature type="domain" description="VanZ-like" evidence="2">
    <location>
        <begin position="36"/>
        <end position="108"/>
    </location>
</feature>
<dbReference type="Proteomes" id="UP000196317">
    <property type="component" value="Unassembled WGS sequence"/>
</dbReference>
<dbReference type="Pfam" id="PF04892">
    <property type="entry name" value="VanZ"/>
    <property type="match status" value="1"/>
</dbReference>
<dbReference type="PANTHER" id="PTHR28008">
    <property type="entry name" value="DOMAIN PROTEIN, PUTATIVE (AFU_ORTHOLOGUE AFUA_3G10980)-RELATED"/>
    <property type="match status" value="1"/>
</dbReference>
<proteinExistence type="predicted"/>
<dbReference type="NCBIfam" id="NF037970">
    <property type="entry name" value="vanZ_1"/>
    <property type="match status" value="1"/>
</dbReference>
<evidence type="ECO:0000313" key="4">
    <source>
        <dbReference type="Proteomes" id="UP000196317"/>
    </source>
</evidence>
<name>A0A1Y5MJX9_9BACT</name>
<sequence>MSRVKFLSKICFFAALLAIDFLAFTPKSPAIIENSWDKANHFLAFFVLYILLYLGYEFKIFKNLALLLAFGVQIELVQAFLPNRSFSLLDIVADMIGAGFGVIVVEILKRIYYGKSKASF</sequence>
<dbReference type="InterPro" id="IPR006976">
    <property type="entry name" value="VanZ-like"/>
</dbReference>
<protein>
    <submittedName>
        <fullName evidence="3">Teicoplanin resistance protein VanZ</fullName>
    </submittedName>
</protein>
<keyword evidence="1" id="KW-1133">Transmembrane helix</keyword>